<feature type="region of interest" description="Disordered" evidence="1">
    <location>
        <begin position="18"/>
        <end position="77"/>
    </location>
</feature>
<evidence type="ECO:0000313" key="3">
    <source>
        <dbReference type="EMBL" id="CAH7677587.1"/>
    </source>
</evidence>
<organism evidence="3 4">
    <name type="scientific">Phakopsora pachyrhizi</name>
    <name type="common">Asian soybean rust disease fungus</name>
    <dbReference type="NCBI Taxonomy" id="170000"/>
    <lineage>
        <taxon>Eukaryota</taxon>
        <taxon>Fungi</taxon>
        <taxon>Dikarya</taxon>
        <taxon>Basidiomycota</taxon>
        <taxon>Pucciniomycotina</taxon>
        <taxon>Pucciniomycetes</taxon>
        <taxon>Pucciniales</taxon>
        <taxon>Phakopsoraceae</taxon>
        <taxon>Phakopsora</taxon>
    </lineage>
</organism>
<keyword evidence="2" id="KW-1133">Transmembrane helix</keyword>
<keyword evidence="4" id="KW-1185">Reference proteome</keyword>
<protein>
    <submittedName>
        <fullName evidence="3">Expressed protein</fullName>
    </submittedName>
</protein>
<proteinExistence type="predicted"/>
<gene>
    <name evidence="3" type="ORF">PPACK8108_LOCUS12759</name>
</gene>
<feature type="region of interest" description="Disordered" evidence="1">
    <location>
        <begin position="262"/>
        <end position="282"/>
    </location>
</feature>
<feature type="transmembrane region" description="Helical" evidence="2">
    <location>
        <begin position="213"/>
        <end position="238"/>
    </location>
</feature>
<accession>A0AAV0B270</accession>
<feature type="compositionally biased region" description="Polar residues" evidence="1">
    <location>
        <begin position="112"/>
        <end position="122"/>
    </location>
</feature>
<evidence type="ECO:0000313" key="4">
    <source>
        <dbReference type="Proteomes" id="UP001153365"/>
    </source>
</evidence>
<evidence type="ECO:0000256" key="2">
    <source>
        <dbReference type="SAM" id="Phobius"/>
    </source>
</evidence>
<dbReference type="Proteomes" id="UP001153365">
    <property type="component" value="Unassembled WGS sequence"/>
</dbReference>
<sequence length="305" mass="33600">MSFLSPRAIPSDATLKLMKQKKRSEDAIGDYHKPHLATTDSKHTDGENQDLLTTQLTEGRKSKENSAATFSTDTQSKSSVATLASSKNVYDRASAQASAVPFNNKPALSSEPPESNRIQTTTIEDDNSFFGQHKKSDSSSSIQKHHKTPCELARLKARALLAAGDDSSSITIKTRCHLQEKKNDIPSGVSIPSVDSGRSGSTPQFSSLENNQLVIITWVLIPLFILVAIMGALMIFLCRRRRLRAEKRFNFNEAGVYQPRTQIDSSFDESDEGNENGGIQTRQIDSLVKKASELNSKKNSSIIRK</sequence>
<evidence type="ECO:0000256" key="1">
    <source>
        <dbReference type="SAM" id="MobiDB-lite"/>
    </source>
</evidence>
<keyword evidence="2" id="KW-0812">Transmembrane</keyword>
<feature type="compositionally biased region" description="Polar residues" evidence="1">
    <location>
        <begin position="65"/>
        <end position="77"/>
    </location>
</feature>
<dbReference type="EMBL" id="CALTRL010003110">
    <property type="protein sequence ID" value="CAH7677587.1"/>
    <property type="molecule type" value="Genomic_DNA"/>
</dbReference>
<reference evidence="3" key="1">
    <citation type="submission" date="2022-06" db="EMBL/GenBank/DDBJ databases">
        <authorList>
            <consortium name="SYNGENTA / RWTH Aachen University"/>
        </authorList>
    </citation>
    <scope>NUCLEOTIDE SEQUENCE</scope>
</reference>
<comment type="caution">
    <text evidence="3">The sequence shown here is derived from an EMBL/GenBank/DDBJ whole genome shotgun (WGS) entry which is preliminary data.</text>
</comment>
<feature type="region of interest" description="Disordered" evidence="1">
    <location>
        <begin position="183"/>
        <end position="203"/>
    </location>
</feature>
<feature type="region of interest" description="Disordered" evidence="1">
    <location>
        <begin position="96"/>
        <end position="147"/>
    </location>
</feature>
<name>A0AAV0B270_PHAPC</name>
<dbReference type="AlphaFoldDB" id="A0AAV0B270"/>
<feature type="compositionally biased region" description="Basic and acidic residues" evidence="1">
    <location>
        <begin position="23"/>
        <end position="33"/>
    </location>
</feature>
<keyword evidence="2" id="KW-0472">Membrane</keyword>